<dbReference type="RefSeq" id="WP_214361524.1">
    <property type="nucleotide sequence ID" value="NZ_JAEKFT010000011.1"/>
</dbReference>
<evidence type="ECO:0000313" key="5">
    <source>
        <dbReference type="Proteomes" id="UP000694660"/>
    </source>
</evidence>
<dbReference type="InterPro" id="IPR005164">
    <property type="entry name" value="Allantoicase"/>
</dbReference>
<dbReference type="GO" id="GO:0006144">
    <property type="term" value="P:purine nucleobase metabolic process"/>
    <property type="evidence" value="ECO:0007669"/>
    <property type="project" value="UniProtKB-KW"/>
</dbReference>
<dbReference type="PANTHER" id="PTHR12045">
    <property type="entry name" value="ALLANTOICASE"/>
    <property type="match status" value="1"/>
</dbReference>
<organism evidence="4 5">
    <name type="scientific">Denitromonas iodatirespirans</name>
    <dbReference type="NCBI Taxonomy" id="2795389"/>
    <lineage>
        <taxon>Bacteria</taxon>
        <taxon>Pseudomonadati</taxon>
        <taxon>Pseudomonadota</taxon>
        <taxon>Betaproteobacteria</taxon>
        <taxon>Rhodocyclales</taxon>
        <taxon>Zoogloeaceae</taxon>
        <taxon>Denitromonas</taxon>
    </lineage>
</organism>
<evidence type="ECO:0000313" key="4">
    <source>
        <dbReference type="EMBL" id="MBT0961767.1"/>
    </source>
</evidence>
<gene>
    <name evidence="2 4" type="primary">alc</name>
    <name evidence="4" type="ORF">I8J34_11355</name>
</gene>
<dbReference type="InterPro" id="IPR015908">
    <property type="entry name" value="Allantoicase_dom"/>
</dbReference>
<name>A0A944DAI2_DENI1</name>
<dbReference type="HAMAP" id="MF_00813">
    <property type="entry name" value="Allantoicase"/>
    <property type="match status" value="1"/>
</dbReference>
<evidence type="ECO:0000256" key="1">
    <source>
        <dbReference type="ARBA" id="ARBA00009242"/>
    </source>
</evidence>
<dbReference type="Proteomes" id="UP000694660">
    <property type="component" value="Unassembled WGS sequence"/>
</dbReference>
<dbReference type="InterPro" id="IPR008979">
    <property type="entry name" value="Galactose-bd-like_sf"/>
</dbReference>
<evidence type="ECO:0000256" key="2">
    <source>
        <dbReference type="HAMAP-Rule" id="MF_00813"/>
    </source>
</evidence>
<dbReference type="SUPFAM" id="SSF49785">
    <property type="entry name" value="Galactose-binding domain-like"/>
    <property type="match status" value="2"/>
</dbReference>
<dbReference type="NCBIfam" id="TIGR02961">
    <property type="entry name" value="allantoicase"/>
    <property type="match status" value="1"/>
</dbReference>
<sequence length="341" mass="37373">MTQPLIAPQPPLPDWAQRQINLADPRLGARTLRCSDDFFAPMARMLDPQAAVFIPGKYDDNGKWMDGWESRRRRRGGHDWCIVQLAVPGRLAGVDLDTSFFTGNYPPAASLDGCPLGADPDDDTSWQPLLPPTPLAGNQHHLLPLPEAARGTPFSHLRLNILPDGGIARLRVYGRPVGTPEADADGLIDLAAALNGAYPVAWNDAHFGVPANLLLPGRGVDMGDGWETRRRREPGFDWCIIALAQPGRIARIDVDTAHFKGNYPDRCSLQGAFAPDADERTLTAQSQFWPTVLPEVALEADHEHRFTTQLVAHGPITHVRFNLHPDGGVSRLRLWGTQASA</sequence>
<comment type="similarity">
    <text evidence="1 2">Belongs to the allantoicase family.</text>
</comment>
<keyword evidence="2 4" id="KW-0378">Hydrolase</keyword>
<feature type="domain" description="Allantoicase" evidence="3">
    <location>
        <begin position="198"/>
        <end position="338"/>
    </location>
</feature>
<evidence type="ECO:0000259" key="3">
    <source>
        <dbReference type="Pfam" id="PF03561"/>
    </source>
</evidence>
<reference evidence="5" key="1">
    <citation type="journal article" date="2022" name="ISME J.">
        <title>Genetic and phylogenetic analysis of dissimilatory iodate-reducing bacteria identifies potential niches across the world's oceans.</title>
        <authorList>
            <person name="Reyes-Umana V."/>
            <person name="Henning Z."/>
            <person name="Lee K."/>
            <person name="Barnum T.P."/>
            <person name="Coates J.D."/>
        </authorList>
    </citation>
    <scope>NUCLEOTIDE SEQUENCE [LARGE SCALE GENOMIC DNA]</scope>
    <source>
        <strain evidence="5">IR12</strain>
    </source>
</reference>
<keyword evidence="5" id="KW-1185">Reference proteome</keyword>
<comment type="caution">
    <text evidence="4">The sequence shown here is derived from an EMBL/GenBank/DDBJ whole genome shotgun (WGS) entry which is preliminary data.</text>
</comment>
<accession>A0A944DAI2</accession>
<dbReference type="EC" id="3.5.3.4" evidence="2"/>
<dbReference type="EMBL" id="JAEKFT010000011">
    <property type="protein sequence ID" value="MBT0961767.1"/>
    <property type="molecule type" value="Genomic_DNA"/>
</dbReference>
<proteinExistence type="inferred from homology"/>
<dbReference type="Gene3D" id="2.60.120.260">
    <property type="entry name" value="Galactose-binding domain-like"/>
    <property type="match status" value="2"/>
</dbReference>
<dbReference type="PANTHER" id="PTHR12045:SF3">
    <property type="entry name" value="INACTIVE ALLANTOICASE-RELATED"/>
    <property type="match status" value="1"/>
</dbReference>
<dbReference type="PIRSF" id="PIRSF016516">
    <property type="entry name" value="Allantoicase"/>
    <property type="match status" value="1"/>
</dbReference>
<keyword evidence="2" id="KW-0659">Purine metabolism</keyword>
<dbReference type="Pfam" id="PF03561">
    <property type="entry name" value="Allantoicase"/>
    <property type="match status" value="2"/>
</dbReference>
<feature type="domain" description="Allantoicase" evidence="3">
    <location>
        <begin position="28"/>
        <end position="176"/>
    </location>
</feature>
<protein>
    <recommendedName>
        <fullName evidence="2">Probable allantoicase</fullName>
        <ecNumber evidence="2">3.5.3.4</ecNumber>
    </recommendedName>
    <alternativeName>
        <fullName evidence="2">Allantoate amidinohydrolase</fullName>
    </alternativeName>
</protein>
<comment type="pathway">
    <text evidence="2">Nitrogen metabolism; (S)-allantoin degradation; (S)-ureidoglycolate from allantoate (aminidohydrolase route): step 1/1.</text>
</comment>
<dbReference type="GO" id="GO:0004037">
    <property type="term" value="F:allantoicase activity"/>
    <property type="evidence" value="ECO:0007669"/>
    <property type="project" value="UniProtKB-UniRule"/>
</dbReference>
<dbReference type="AlphaFoldDB" id="A0A944DAI2"/>
<dbReference type="GO" id="GO:0000256">
    <property type="term" value="P:allantoin catabolic process"/>
    <property type="evidence" value="ECO:0007669"/>
    <property type="project" value="UniProtKB-UniRule"/>
</dbReference>
<comment type="catalytic activity">
    <reaction evidence="2">
        <text>allantoate + H2O = (S)-ureidoglycolate + urea</text>
        <dbReference type="Rhea" id="RHEA:11016"/>
        <dbReference type="ChEBI" id="CHEBI:15377"/>
        <dbReference type="ChEBI" id="CHEBI:16199"/>
        <dbReference type="ChEBI" id="CHEBI:17536"/>
        <dbReference type="ChEBI" id="CHEBI:57296"/>
        <dbReference type="EC" id="3.5.3.4"/>
    </reaction>
</comment>